<protein>
    <submittedName>
        <fullName evidence="1">Uncharacterized protein</fullName>
    </submittedName>
</protein>
<gene>
    <name evidence="1" type="ORF">AB8B22_08585</name>
</gene>
<sequence>MKIYLPTQGEIETDKVIAGIEALKGLTELEFKEVVRSIEKYFKEKKEKLTFDVEVTEDEFLKKIKDYYRNSKGTILL</sequence>
<name>A0AB39VFK1_9FUSO</name>
<reference evidence="1" key="1">
    <citation type="submission" date="2024-07" db="EMBL/GenBank/DDBJ databases">
        <authorList>
            <person name="Li X.-J."/>
            <person name="Wang X."/>
        </authorList>
    </citation>
    <scope>NUCLEOTIDE SEQUENCE</scope>
    <source>
        <strain evidence="1">HSP-334</strain>
    </source>
</reference>
<organism evidence="1">
    <name type="scientific">Leptotrichia rugosa</name>
    <dbReference type="NCBI Taxonomy" id="3239302"/>
    <lineage>
        <taxon>Bacteria</taxon>
        <taxon>Fusobacteriati</taxon>
        <taxon>Fusobacteriota</taxon>
        <taxon>Fusobacteriia</taxon>
        <taxon>Fusobacteriales</taxon>
        <taxon>Leptotrichiaceae</taxon>
        <taxon>Leptotrichia</taxon>
    </lineage>
</organism>
<dbReference type="KEGG" id="lrug:AB8B22_08585"/>
<dbReference type="AlphaFoldDB" id="A0AB39VFK1"/>
<evidence type="ECO:0000313" key="1">
    <source>
        <dbReference type="EMBL" id="XDU66460.1"/>
    </source>
</evidence>
<dbReference type="EMBL" id="CP165644">
    <property type="protein sequence ID" value="XDU66460.1"/>
    <property type="molecule type" value="Genomic_DNA"/>
</dbReference>
<dbReference type="RefSeq" id="WP_369710804.1">
    <property type="nucleotide sequence ID" value="NZ_CP165644.1"/>
</dbReference>
<proteinExistence type="predicted"/>
<accession>A0AB39VFK1</accession>